<name>A0AAE0E5X9_9ROSI</name>
<accession>A0AAE0E5X9</accession>
<evidence type="ECO:0000259" key="1">
    <source>
        <dbReference type="Pfam" id="PF10551"/>
    </source>
</evidence>
<feature type="domain" description="MULE transposase" evidence="1">
    <location>
        <begin position="249"/>
        <end position="343"/>
    </location>
</feature>
<dbReference type="EMBL" id="JANJYJ010000005">
    <property type="protein sequence ID" value="KAK3212059.1"/>
    <property type="molecule type" value="Genomic_DNA"/>
</dbReference>
<dbReference type="Pfam" id="PF10551">
    <property type="entry name" value="MULE"/>
    <property type="match status" value="1"/>
</dbReference>
<gene>
    <name evidence="2" type="ORF">Dsin_016765</name>
</gene>
<sequence length="401" mass="45373">MTFEELMERVQSIVKYDPNKYYIDIQSISIVHGTACGTFIRNDDDVQFMLGEDRMIPQVCVSLIERRCGGAMDDDIPLDGNPQHHSSISGNNQMFTQRSGSYNGGNPQGPAIDFAVDVEPHFKDYFGCQYEANVQPNVEPNIEPNYDHAGDCPHGSAPDMSGSSHVPENVSLSASDNHSTWVIPGFSAYSFGQVNNTMRSREPNTLIYKEQQNPDIIIELQCMKDNKFFYFFMVLRGSIRGFQRCMCHVIAVDGSFLKGRCRGTMFVATVQDDNEQAYPIAIGYGDSVNNPFWGWFLDSLKGAIGLIDDLVFIFDRHASIKAGISSVFPYATYTIYVWHFSENIRKRFHRKDVAQIMSAAAKSYGELKYNRLLEELCNLHQNAYDYIVNAGAEKWSRVHFP</sequence>
<evidence type="ECO:0000313" key="2">
    <source>
        <dbReference type="EMBL" id="KAK3212059.1"/>
    </source>
</evidence>
<dbReference type="PANTHER" id="PTHR31973">
    <property type="entry name" value="POLYPROTEIN, PUTATIVE-RELATED"/>
    <property type="match status" value="1"/>
</dbReference>
<dbReference type="InterPro" id="IPR018289">
    <property type="entry name" value="MULE_transposase_dom"/>
</dbReference>
<dbReference type="Proteomes" id="UP001281410">
    <property type="component" value="Unassembled WGS sequence"/>
</dbReference>
<organism evidence="2 3">
    <name type="scientific">Dipteronia sinensis</name>
    <dbReference type="NCBI Taxonomy" id="43782"/>
    <lineage>
        <taxon>Eukaryota</taxon>
        <taxon>Viridiplantae</taxon>
        <taxon>Streptophyta</taxon>
        <taxon>Embryophyta</taxon>
        <taxon>Tracheophyta</taxon>
        <taxon>Spermatophyta</taxon>
        <taxon>Magnoliopsida</taxon>
        <taxon>eudicotyledons</taxon>
        <taxon>Gunneridae</taxon>
        <taxon>Pentapetalae</taxon>
        <taxon>rosids</taxon>
        <taxon>malvids</taxon>
        <taxon>Sapindales</taxon>
        <taxon>Sapindaceae</taxon>
        <taxon>Hippocastanoideae</taxon>
        <taxon>Acereae</taxon>
        <taxon>Dipteronia</taxon>
    </lineage>
</organism>
<evidence type="ECO:0000313" key="3">
    <source>
        <dbReference type="Proteomes" id="UP001281410"/>
    </source>
</evidence>
<reference evidence="2" key="1">
    <citation type="journal article" date="2023" name="Plant J.">
        <title>Genome sequences and population genomics provide insights into the demographic history, inbreeding, and mutation load of two 'living fossil' tree species of Dipteronia.</title>
        <authorList>
            <person name="Feng Y."/>
            <person name="Comes H.P."/>
            <person name="Chen J."/>
            <person name="Zhu S."/>
            <person name="Lu R."/>
            <person name="Zhang X."/>
            <person name="Li P."/>
            <person name="Qiu J."/>
            <person name="Olsen K.M."/>
            <person name="Qiu Y."/>
        </authorList>
    </citation>
    <scope>NUCLEOTIDE SEQUENCE</scope>
    <source>
        <strain evidence="2">NBL</strain>
    </source>
</reference>
<dbReference type="AlphaFoldDB" id="A0AAE0E5X9"/>
<dbReference type="PANTHER" id="PTHR31973:SF187">
    <property type="entry name" value="MUTATOR TRANSPOSASE MUDRA PROTEIN"/>
    <property type="match status" value="1"/>
</dbReference>
<keyword evidence="3" id="KW-1185">Reference proteome</keyword>
<comment type="caution">
    <text evidence="2">The sequence shown here is derived from an EMBL/GenBank/DDBJ whole genome shotgun (WGS) entry which is preliminary data.</text>
</comment>
<protein>
    <recommendedName>
        <fullName evidence="1">MULE transposase domain-containing protein</fullName>
    </recommendedName>
</protein>
<proteinExistence type="predicted"/>